<comment type="caution">
    <text evidence="9">The sequence shown here is derived from an EMBL/GenBank/DDBJ whole genome shotgun (WGS) entry which is preliminary data.</text>
</comment>
<keyword evidence="7" id="KW-0812">Transmembrane</keyword>
<sequence length="886" mass="98155">MGRKKKKMSKPWCWYPFCVPSNIMFFLPPFVSQAVKFSSRYCNREFEDEKILIQHQKAKHFKCHICHKKLYTGPGLSIHCMQVHKETIDKVPNSLPNRTNIEIEIYGMEGIPAADLREHERQRLGSVSGTISGSDDEDEPASKRAKPEGLLGTAPGVMPGMPGMMSGMIPPPGMPPGLPMGHMMSMGPMGPQFMHPGMQMMPPHMAMMQGQGGPAKPLFPSAIPTSSPGASIVGADFKPISSAATISAPPTTNTPSSGDGSKVNTIATTGATSKIIHPAEDISLEEIRCRQPKYAKTIPTKSDETASGSNTAASDLAIAVSAAQQAAVHQAKQAEAINQAAMMQRFPVRVSGPPITMAIPGGPVMAPMRHTMIPGPPTLIGGHLMRPPPISMPPGKMTTSPPPDSEKVNVRNMISIFERQTEIVNNEPSMLRRAKSMGSLNYTRRKPSPEPVVPQESNLELSQVEQQVQYLQKTLTNNYKSYSRDTHIYYQNQIIFVLADLANFDTKSNARAINKKSELSELLKRLNQKLNALLPGGTSLVKAKPIQSVESRARPAEEKPKKTREVKREKVETKREKPEPKREKAESRVEEPRREQEEVDAPPVSVRNLKELFERNSNQNEAKTEYGTSKLTRKFFTFHGSNDLKYVPYSQRFQSTAPELTVPELIVQNGFLKKQTSLDLDSESKFVQNGSFKKQTSLDLDSEPKSVSFKAEESDDDQKVDDLSPDSLSPSGSSSSSESDNEQSETDENEEEGDDQMGDDARLTSGELIHEPHDRTTEEMSSYIFSSQEQKDHRQSESKVFQFTLDKTPPPPPRPRPKTPHPSSLLKNAKNLRLRPWAPFGRRRSALEEVLIVSMPRSGPISAKRTRTADNGLVLPILGEDVTWTR</sequence>
<keyword evidence="2" id="KW-0479">Metal-binding</keyword>
<keyword evidence="10" id="KW-1185">Reference proteome</keyword>
<evidence type="ECO:0000256" key="4">
    <source>
        <dbReference type="ARBA" id="ARBA00022833"/>
    </source>
</evidence>
<keyword evidence="5" id="KW-0539">Nucleus</keyword>
<evidence type="ECO:0000256" key="5">
    <source>
        <dbReference type="ARBA" id="ARBA00023242"/>
    </source>
</evidence>
<feature type="compositionally biased region" description="Basic and acidic residues" evidence="6">
    <location>
        <begin position="551"/>
        <end position="560"/>
    </location>
</feature>
<evidence type="ECO:0000256" key="1">
    <source>
        <dbReference type="ARBA" id="ARBA00004123"/>
    </source>
</evidence>
<feature type="region of interest" description="Disordered" evidence="6">
    <location>
        <begin position="122"/>
        <end position="154"/>
    </location>
</feature>
<protein>
    <recommendedName>
        <fullName evidence="8">C2H2-type domain-containing protein</fullName>
    </recommendedName>
</protein>
<keyword evidence="4" id="KW-0862">Zinc</keyword>
<dbReference type="InterPro" id="IPR013087">
    <property type="entry name" value="Znf_C2H2_type"/>
</dbReference>
<feature type="domain" description="C2H2-type" evidence="8">
    <location>
        <begin position="63"/>
        <end position="84"/>
    </location>
</feature>
<dbReference type="PROSITE" id="PS00028">
    <property type="entry name" value="ZINC_FINGER_C2H2_1"/>
    <property type="match status" value="1"/>
</dbReference>
<evidence type="ECO:0000256" key="3">
    <source>
        <dbReference type="ARBA" id="ARBA00022771"/>
    </source>
</evidence>
<evidence type="ECO:0000259" key="8">
    <source>
        <dbReference type="PROSITE" id="PS00028"/>
    </source>
</evidence>
<keyword evidence="7" id="KW-1133">Transmembrane helix</keyword>
<name>A0A8J6L3N8_TENMO</name>
<dbReference type="GO" id="GO:0005634">
    <property type="term" value="C:nucleus"/>
    <property type="evidence" value="ECO:0007669"/>
    <property type="project" value="UniProtKB-SubCell"/>
</dbReference>
<organism evidence="9 10">
    <name type="scientific">Tenebrio molitor</name>
    <name type="common">Yellow mealworm beetle</name>
    <dbReference type="NCBI Taxonomy" id="7067"/>
    <lineage>
        <taxon>Eukaryota</taxon>
        <taxon>Metazoa</taxon>
        <taxon>Ecdysozoa</taxon>
        <taxon>Arthropoda</taxon>
        <taxon>Hexapoda</taxon>
        <taxon>Insecta</taxon>
        <taxon>Pterygota</taxon>
        <taxon>Neoptera</taxon>
        <taxon>Endopterygota</taxon>
        <taxon>Coleoptera</taxon>
        <taxon>Polyphaga</taxon>
        <taxon>Cucujiformia</taxon>
        <taxon>Tenebrionidae</taxon>
        <taxon>Tenebrio</taxon>
    </lineage>
</organism>
<feature type="region of interest" description="Disordered" evidence="6">
    <location>
        <begin position="689"/>
        <end position="826"/>
    </location>
</feature>
<accession>A0A8J6L3N8</accession>
<evidence type="ECO:0000313" key="9">
    <source>
        <dbReference type="EMBL" id="KAH0810579.1"/>
    </source>
</evidence>
<feature type="compositionally biased region" description="Acidic residues" evidence="6">
    <location>
        <begin position="739"/>
        <end position="758"/>
    </location>
</feature>
<feature type="compositionally biased region" description="Low complexity" evidence="6">
    <location>
        <begin position="725"/>
        <end position="738"/>
    </location>
</feature>
<evidence type="ECO:0000256" key="7">
    <source>
        <dbReference type="SAM" id="Phobius"/>
    </source>
</evidence>
<keyword evidence="3" id="KW-0863">Zinc-finger</keyword>
<keyword evidence="7" id="KW-0472">Membrane</keyword>
<dbReference type="EMBL" id="JABDTM020027407">
    <property type="protein sequence ID" value="KAH0810579.1"/>
    <property type="molecule type" value="Genomic_DNA"/>
</dbReference>
<feature type="transmembrane region" description="Helical" evidence="7">
    <location>
        <begin position="12"/>
        <end position="31"/>
    </location>
</feature>
<comment type="subcellular location">
    <subcellularLocation>
        <location evidence="1">Nucleus</location>
    </subcellularLocation>
</comment>
<evidence type="ECO:0000313" key="10">
    <source>
        <dbReference type="Proteomes" id="UP000719412"/>
    </source>
</evidence>
<dbReference type="GO" id="GO:0008270">
    <property type="term" value="F:zinc ion binding"/>
    <property type="evidence" value="ECO:0007669"/>
    <property type="project" value="UniProtKB-KW"/>
</dbReference>
<evidence type="ECO:0000256" key="2">
    <source>
        <dbReference type="ARBA" id="ARBA00022723"/>
    </source>
</evidence>
<feature type="compositionally biased region" description="Polar residues" evidence="6">
    <location>
        <begin position="689"/>
        <end position="699"/>
    </location>
</feature>
<dbReference type="AlphaFoldDB" id="A0A8J6L3N8"/>
<feature type="region of interest" description="Disordered" evidence="6">
    <location>
        <begin position="545"/>
        <end position="602"/>
    </location>
</feature>
<gene>
    <name evidence="9" type="ORF">GEV33_012214</name>
</gene>
<dbReference type="PANTHER" id="PTHR23215">
    <property type="entry name" value="ZINC FINGER PROTEIN 207"/>
    <property type="match status" value="1"/>
</dbReference>
<dbReference type="CDD" id="cd20908">
    <property type="entry name" value="SUF4-like"/>
    <property type="match status" value="1"/>
</dbReference>
<feature type="compositionally biased region" description="Polar residues" evidence="6">
    <location>
        <begin position="779"/>
        <end position="788"/>
    </location>
</feature>
<dbReference type="Proteomes" id="UP000719412">
    <property type="component" value="Unassembled WGS sequence"/>
</dbReference>
<reference evidence="9" key="2">
    <citation type="submission" date="2021-08" db="EMBL/GenBank/DDBJ databases">
        <authorList>
            <person name="Eriksson T."/>
        </authorList>
    </citation>
    <scope>NUCLEOTIDE SEQUENCE</scope>
    <source>
        <strain evidence="9">Stoneville</strain>
        <tissue evidence="9">Whole head</tissue>
    </source>
</reference>
<evidence type="ECO:0000256" key="6">
    <source>
        <dbReference type="SAM" id="MobiDB-lite"/>
    </source>
</evidence>
<reference evidence="9" key="1">
    <citation type="journal article" date="2020" name="J Insects Food Feed">
        <title>The yellow mealworm (Tenebrio molitor) genome: a resource for the emerging insects as food and feed industry.</title>
        <authorList>
            <person name="Eriksson T."/>
            <person name="Andere A."/>
            <person name="Kelstrup H."/>
            <person name="Emery V."/>
            <person name="Picard C."/>
        </authorList>
    </citation>
    <scope>NUCLEOTIDE SEQUENCE</scope>
    <source>
        <strain evidence="9">Stoneville</strain>
        <tissue evidence="9">Whole head</tissue>
    </source>
</reference>
<feature type="compositionally biased region" description="Basic and acidic residues" evidence="6">
    <location>
        <begin position="768"/>
        <end position="778"/>
    </location>
</feature>
<feature type="compositionally biased region" description="Basic and acidic residues" evidence="6">
    <location>
        <begin position="566"/>
        <end position="596"/>
    </location>
</feature>
<dbReference type="PANTHER" id="PTHR23215:SF0">
    <property type="entry name" value="BUB3-INTERACTING AND GLEBS MOTIF-CONTAINING PROTEIN ZNF207"/>
    <property type="match status" value="1"/>
</dbReference>
<proteinExistence type="predicted"/>